<dbReference type="InterPro" id="IPR036779">
    <property type="entry name" value="LysM_dom_sf"/>
</dbReference>
<feature type="domain" description="LysM" evidence="1">
    <location>
        <begin position="81"/>
        <end position="125"/>
    </location>
</feature>
<protein>
    <submittedName>
        <fullName evidence="2">LysM domain-containing protein</fullName>
    </submittedName>
</protein>
<evidence type="ECO:0000259" key="1">
    <source>
        <dbReference type="PROSITE" id="PS51782"/>
    </source>
</evidence>
<dbReference type="RefSeq" id="WP_128744523.1">
    <property type="nucleotide sequence ID" value="NZ_CP035281.1"/>
</dbReference>
<dbReference type="PROSITE" id="PS51782">
    <property type="entry name" value="LYSM"/>
    <property type="match status" value="1"/>
</dbReference>
<dbReference type="Pfam" id="PF01476">
    <property type="entry name" value="LysM"/>
    <property type="match status" value="1"/>
</dbReference>
<dbReference type="Proteomes" id="UP000287601">
    <property type="component" value="Chromosome"/>
</dbReference>
<organism evidence="2 3">
    <name type="scientific">Aminipila luticellarii</name>
    <dbReference type="NCBI Taxonomy" id="2507160"/>
    <lineage>
        <taxon>Bacteria</taxon>
        <taxon>Bacillati</taxon>
        <taxon>Bacillota</taxon>
        <taxon>Clostridia</taxon>
        <taxon>Peptostreptococcales</taxon>
        <taxon>Anaerovoracaceae</taxon>
        <taxon>Aminipila</taxon>
    </lineage>
</organism>
<dbReference type="AlphaFoldDB" id="A0A410PSK3"/>
<sequence length="127" mass="14387">MNKEVPFRGAMEIPMGRGDTKANSEIAIKELWFDRINAKQIEVNANLFISSSVYGQDKYEVIQNVCFVEAKDEAGRKPGMVVYITKNGDTLWNIAKKYRTTMEMITEINELAADQTLQPGLKLLIVK</sequence>
<name>A0A410PSK3_9FIRM</name>
<dbReference type="OrthoDB" id="9779340at2"/>
<accession>A0A410PSK3</accession>
<evidence type="ECO:0000313" key="3">
    <source>
        <dbReference type="Proteomes" id="UP000287601"/>
    </source>
</evidence>
<dbReference type="KEGG" id="amij:EQM06_00755"/>
<dbReference type="SUPFAM" id="SSF54106">
    <property type="entry name" value="LysM domain"/>
    <property type="match status" value="1"/>
</dbReference>
<proteinExistence type="predicted"/>
<reference evidence="2 3" key="1">
    <citation type="submission" date="2019-01" db="EMBL/GenBank/DDBJ databases">
        <title>Draft genomes of a novel of Aminipila strains.</title>
        <authorList>
            <person name="Ma S."/>
        </authorList>
    </citation>
    <scope>NUCLEOTIDE SEQUENCE [LARGE SCALE GENOMIC DNA]</scope>
    <source>
        <strain evidence="3">JN-39</strain>
    </source>
</reference>
<keyword evidence="3" id="KW-1185">Reference proteome</keyword>
<dbReference type="EMBL" id="CP035281">
    <property type="protein sequence ID" value="QAT41869.1"/>
    <property type="molecule type" value="Genomic_DNA"/>
</dbReference>
<dbReference type="SMART" id="SM00257">
    <property type="entry name" value="LysM"/>
    <property type="match status" value="1"/>
</dbReference>
<gene>
    <name evidence="2" type="ORF">EQM06_00755</name>
</gene>
<dbReference type="InterPro" id="IPR018392">
    <property type="entry name" value="LysM"/>
</dbReference>
<evidence type="ECO:0000313" key="2">
    <source>
        <dbReference type="EMBL" id="QAT41869.1"/>
    </source>
</evidence>
<dbReference type="CDD" id="cd00118">
    <property type="entry name" value="LysM"/>
    <property type="match status" value="1"/>
</dbReference>
<dbReference type="Gene3D" id="3.10.350.10">
    <property type="entry name" value="LysM domain"/>
    <property type="match status" value="1"/>
</dbReference>